<evidence type="ECO:0000313" key="1">
    <source>
        <dbReference type="Proteomes" id="UP000887565"/>
    </source>
</evidence>
<reference evidence="2" key="1">
    <citation type="submission" date="2022-11" db="UniProtKB">
        <authorList>
            <consortium name="WormBaseParasite"/>
        </authorList>
    </citation>
    <scope>IDENTIFICATION</scope>
</reference>
<dbReference type="AlphaFoldDB" id="A0A915K2W6"/>
<keyword evidence="1" id="KW-1185">Reference proteome</keyword>
<protein>
    <submittedName>
        <fullName evidence="2">Uncharacterized protein</fullName>
    </submittedName>
</protein>
<organism evidence="1 2">
    <name type="scientific">Romanomermis culicivorax</name>
    <name type="common">Nematode worm</name>
    <dbReference type="NCBI Taxonomy" id="13658"/>
    <lineage>
        <taxon>Eukaryota</taxon>
        <taxon>Metazoa</taxon>
        <taxon>Ecdysozoa</taxon>
        <taxon>Nematoda</taxon>
        <taxon>Enoplea</taxon>
        <taxon>Dorylaimia</taxon>
        <taxon>Mermithida</taxon>
        <taxon>Mermithoidea</taxon>
        <taxon>Mermithidae</taxon>
        <taxon>Romanomermis</taxon>
    </lineage>
</organism>
<dbReference type="Proteomes" id="UP000887565">
    <property type="component" value="Unplaced"/>
</dbReference>
<sequence length="141" mass="16031">MRHAGFGHLYIIGLRPTSAAASFAQFANRITGRRFIVKPPVFGCDTDLFDCYCSSCRITRRRTYLQQFVSFFWRFTSKPFCIATTFDYTVQRVQSRVMFGRFLVSTSTHAGQVLNSDTENNCDRKGQNGGGVAAVYRKNLK</sequence>
<dbReference type="WBParaSite" id="nRc.2.0.1.t32546-RA">
    <property type="protein sequence ID" value="nRc.2.0.1.t32546-RA"/>
    <property type="gene ID" value="nRc.2.0.1.g32546"/>
</dbReference>
<accession>A0A915K2W6</accession>
<evidence type="ECO:0000313" key="2">
    <source>
        <dbReference type="WBParaSite" id="nRc.2.0.1.t32546-RA"/>
    </source>
</evidence>
<name>A0A915K2W6_ROMCU</name>
<proteinExistence type="predicted"/>